<dbReference type="EMBL" id="JAWHQM010000025">
    <property type="protein sequence ID" value="KAK5632416.1"/>
    <property type="molecule type" value="Genomic_DNA"/>
</dbReference>
<dbReference type="Proteomes" id="UP001305414">
    <property type="component" value="Unassembled WGS sequence"/>
</dbReference>
<name>A0AAN7UTD1_9PEZI</name>
<evidence type="ECO:0000313" key="2">
    <source>
        <dbReference type="Proteomes" id="UP001305414"/>
    </source>
</evidence>
<accession>A0AAN7UTD1</accession>
<proteinExistence type="predicted"/>
<dbReference type="AlphaFoldDB" id="A0AAN7UTD1"/>
<protein>
    <recommendedName>
        <fullName evidence="3">FHA domain-containing protein</fullName>
    </recommendedName>
</protein>
<sequence>MRAANAANGGIFVVSGRAAIFQAEFLEDKDMLREYLNEHIWVGTPEVKIRIRPLQFRIPKWKIINIGPIVSNNDNFLTRKIVKHRYKIRFQNTEGATMETDLGQNGTFVQQTQR</sequence>
<evidence type="ECO:0008006" key="3">
    <source>
        <dbReference type="Google" id="ProtNLM"/>
    </source>
</evidence>
<gene>
    <name evidence="1" type="ORF">RRF57_008130</name>
</gene>
<organism evidence="1 2">
    <name type="scientific">Xylaria bambusicola</name>
    <dbReference type="NCBI Taxonomy" id="326684"/>
    <lineage>
        <taxon>Eukaryota</taxon>
        <taxon>Fungi</taxon>
        <taxon>Dikarya</taxon>
        <taxon>Ascomycota</taxon>
        <taxon>Pezizomycotina</taxon>
        <taxon>Sordariomycetes</taxon>
        <taxon>Xylariomycetidae</taxon>
        <taxon>Xylariales</taxon>
        <taxon>Xylariaceae</taxon>
        <taxon>Xylaria</taxon>
    </lineage>
</organism>
<keyword evidence="2" id="KW-1185">Reference proteome</keyword>
<reference evidence="1 2" key="1">
    <citation type="submission" date="2023-10" db="EMBL/GenBank/DDBJ databases">
        <title>Draft genome sequence of Xylaria bambusicola isolate GMP-LS, the root and basal stem rot pathogen of sugarcane in Indonesia.</title>
        <authorList>
            <person name="Selvaraj P."/>
            <person name="Muralishankar V."/>
            <person name="Muruganantham S."/>
            <person name="Sp S."/>
            <person name="Haryani S."/>
            <person name="Lau K.J.X."/>
            <person name="Naqvi N.I."/>
        </authorList>
    </citation>
    <scope>NUCLEOTIDE SEQUENCE [LARGE SCALE GENOMIC DNA]</scope>
    <source>
        <strain evidence="1">GMP-LS</strain>
    </source>
</reference>
<evidence type="ECO:0000313" key="1">
    <source>
        <dbReference type="EMBL" id="KAK5632416.1"/>
    </source>
</evidence>
<comment type="caution">
    <text evidence="1">The sequence shown here is derived from an EMBL/GenBank/DDBJ whole genome shotgun (WGS) entry which is preliminary data.</text>
</comment>